<reference evidence="3" key="1">
    <citation type="submission" date="2020-03" db="EMBL/GenBank/DDBJ databases">
        <title>The deep terrestrial virosphere.</title>
        <authorList>
            <person name="Holmfeldt K."/>
            <person name="Nilsson E."/>
            <person name="Simone D."/>
            <person name="Lopez-Fernandez M."/>
            <person name="Wu X."/>
            <person name="de Brujin I."/>
            <person name="Lundin D."/>
            <person name="Andersson A."/>
            <person name="Bertilsson S."/>
            <person name="Dopson M."/>
        </authorList>
    </citation>
    <scope>NUCLEOTIDE SEQUENCE</scope>
    <source>
        <strain evidence="3">MM415A01152</strain>
        <strain evidence="2">MM415B01692</strain>
    </source>
</reference>
<dbReference type="EMBL" id="MT142317">
    <property type="protein sequence ID" value="QJA78046.1"/>
    <property type="molecule type" value="Genomic_DNA"/>
</dbReference>
<name>A0A6M3K8J6_9ZZZZ</name>
<sequence>MVQEKKMKKVTPETYGMDSPVKSSNKKHYPDLNLKLQDIPEAKTWNVGDNYMLLIGVKMSSIREDEDGSNVGFKVIRVKSVNKKE</sequence>
<evidence type="ECO:0000256" key="1">
    <source>
        <dbReference type="SAM" id="MobiDB-lite"/>
    </source>
</evidence>
<gene>
    <name evidence="3" type="ORF">MM415A01152_0010</name>
    <name evidence="2" type="ORF">MM415B01692_0005</name>
</gene>
<organism evidence="3">
    <name type="scientific">viral metagenome</name>
    <dbReference type="NCBI Taxonomy" id="1070528"/>
    <lineage>
        <taxon>unclassified sequences</taxon>
        <taxon>metagenomes</taxon>
        <taxon>organismal metagenomes</taxon>
    </lineage>
</organism>
<dbReference type="EMBL" id="MT141258">
    <property type="protein sequence ID" value="QJA57174.1"/>
    <property type="molecule type" value="Genomic_DNA"/>
</dbReference>
<evidence type="ECO:0000313" key="2">
    <source>
        <dbReference type="EMBL" id="QJA57174.1"/>
    </source>
</evidence>
<dbReference type="AlphaFoldDB" id="A0A6M3K8J6"/>
<evidence type="ECO:0000313" key="3">
    <source>
        <dbReference type="EMBL" id="QJA78046.1"/>
    </source>
</evidence>
<feature type="region of interest" description="Disordered" evidence="1">
    <location>
        <begin position="1"/>
        <end position="28"/>
    </location>
</feature>
<protein>
    <submittedName>
        <fullName evidence="3">Uncharacterized protein</fullName>
    </submittedName>
</protein>
<proteinExistence type="predicted"/>
<accession>A0A6M3K8J6</accession>